<dbReference type="PROSITE" id="PS51257">
    <property type="entry name" value="PROKAR_LIPOPROTEIN"/>
    <property type="match status" value="1"/>
</dbReference>
<evidence type="ECO:0000256" key="1">
    <source>
        <dbReference type="ARBA" id="ARBA00022737"/>
    </source>
</evidence>
<keyword evidence="2 3" id="KW-0802">TPR repeat</keyword>
<accession>A0A7V2F6J9</accession>
<dbReference type="PANTHER" id="PTHR44186">
    <property type="match status" value="1"/>
</dbReference>
<evidence type="ECO:0000256" key="2">
    <source>
        <dbReference type="ARBA" id="ARBA00022803"/>
    </source>
</evidence>
<feature type="repeat" description="TPR" evidence="3">
    <location>
        <begin position="190"/>
        <end position="223"/>
    </location>
</feature>
<dbReference type="Gene3D" id="1.25.40.10">
    <property type="entry name" value="Tetratricopeptide repeat domain"/>
    <property type="match status" value="3"/>
</dbReference>
<dbReference type="Pfam" id="PF13432">
    <property type="entry name" value="TPR_16"/>
    <property type="match status" value="1"/>
</dbReference>
<evidence type="ECO:0000256" key="3">
    <source>
        <dbReference type="PROSITE-ProRule" id="PRU00339"/>
    </source>
</evidence>
<dbReference type="Pfam" id="PF13181">
    <property type="entry name" value="TPR_8"/>
    <property type="match status" value="1"/>
</dbReference>
<feature type="repeat" description="TPR" evidence="3">
    <location>
        <begin position="72"/>
        <end position="105"/>
    </location>
</feature>
<reference evidence="4" key="1">
    <citation type="journal article" date="2020" name="mSystems">
        <title>Genome- and Community-Level Interaction Insights into Carbon Utilization and Element Cycling Functions of Hydrothermarchaeota in Hydrothermal Sediment.</title>
        <authorList>
            <person name="Zhou Z."/>
            <person name="Liu Y."/>
            <person name="Xu W."/>
            <person name="Pan J."/>
            <person name="Luo Z.H."/>
            <person name="Li M."/>
        </authorList>
    </citation>
    <scope>NUCLEOTIDE SEQUENCE [LARGE SCALE GENOMIC DNA]</scope>
    <source>
        <strain evidence="4">SpSt-143</strain>
    </source>
</reference>
<dbReference type="EMBL" id="DSGB01000003">
    <property type="protein sequence ID" value="HER95375.1"/>
    <property type="molecule type" value="Genomic_DNA"/>
</dbReference>
<protein>
    <submittedName>
        <fullName evidence="4">Tetratricopeptide repeat protein</fullName>
    </submittedName>
</protein>
<organism evidence="4">
    <name type="scientific">Rhodothermus marinus</name>
    <name type="common">Rhodothermus obamensis</name>
    <dbReference type="NCBI Taxonomy" id="29549"/>
    <lineage>
        <taxon>Bacteria</taxon>
        <taxon>Pseudomonadati</taxon>
        <taxon>Rhodothermota</taxon>
        <taxon>Rhodothermia</taxon>
        <taxon>Rhodothermales</taxon>
        <taxon>Rhodothermaceae</taxon>
        <taxon>Rhodothermus</taxon>
    </lineage>
</organism>
<feature type="repeat" description="TPR" evidence="3">
    <location>
        <begin position="375"/>
        <end position="408"/>
    </location>
</feature>
<gene>
    <name evidence="4" type="ORF">ENO59_02485</name>
</gene>
<sequence>MLRIRLWIGLSLLIFTGCRPTAPEAYRPPSERVLTAAQAARLHQAWQAYAQGAYQHAMQLADSLLQEGAEIAEVYLLKGRIYLDINAFEEALTHLEKARALDAYLRGIDFQIGHAAFLQGFYRRALAYYLKELALIEQSPTEVQRYYAETDRIAKVAIYRQAGRACFLLDSLQAARQFYHRALELDSLDSESYRWLAELEEQEGNLQTALQLAEKALALNPKELENLYTFARLLLRTGHTEDAVHFLQLVLERHPLHRGANYNLGRALMLRGETRAGEFYLARAQRIQQLTGKIDQARLAAYQTGDVRHWKELATLLIEAGRYVEARRALDVVLFLEPHNLALENDRANLALLLGDTLDALARYQQLLRRDPTLADVWLNLGVVYAQQKQYEAARKAWQQALRYRPDDDTLRQYLQLLDRRMHSEGS</sequence>
<dbReference type="Pfam" id="PF14559">
    <property type="entry name" value="TPR_19"/>
    <property type="match status" value="1"/>
</dbReference>
<proteinExistence type="predicted"/>
<dbReference type="InterPro" id="IPR011990">
    <property type="entry name" value="TPR-like_helical_dom_sf"/>
</dbReference>
<dbReference type="SUPFAM" id="SSF48452">
    <property type="entry name" value="TPR-like"/>
    <property type="match status" value="2"/>
</dbReference>
<dbReference type="PROSITE" id="PS50005">
    <property type="entry name" value="TPR"/>
    <property type="match status" value="3"/>
</dbReference>
<evidence type="ECO:0000313" key="4">
    <source>
        <dbReference type="EMBL" id="HER95375.1"/>
    </source>
</evidence>
<dbReference type="SMART" id="SM00028">
    <property type="entry name" value="TPR"/>
    <property type="match status" value="8"/>
</dbReference>
<dbReference type="PANTHER" id="PTHR44186:SF1">
    <property type="entry name" value="BARDET-BIEDL SYNDROME 4 PROTEIN"/>
    <property type="match status" value="1"/>
</dbReference>
<dbReference type="AlphaFoldDB" id="A0A7V2F6J9"/>
<name>A0A7V2F6J9_RHOMR</name>
<dbReference type="InterPro" id="IPR019734">
    <property type="entry name" value="TPR_rpt"/>
</dbReference>
<comment type="caution">
    <text evidence="4">The sequence shown here is derived from an EMBL/GenBank/DDBJ whole genome shotgun (WGS) entry which is preliminary data.</text>
</comment>
<keyword evidence="1" id="KW-0677">Repeat</keyword>
<dbReference type="PROSITE" id="PS50293">
    <property type="entry name" value="TPR_REGION"/>
    <property type="match status" value="1"/>
</dbReference>